<gene>
    <name evidence="2" type="ORF">GPZ80_24440</name>
</gene>
<evidence type="ECO:0000259" key="1">
    <source>
        <dbReference type="Pfam" id="PF21806"/>
    </source>
</evidence>
<evidence type="ECO:0000313" key="3">
    <source>
        <dbReference type="Proteomes" id="UP000734823"/>
    </source>
</evidence>
<keyword evidence="3" id="KW-1185">Reference proteome</keyword>
<proteinExistence type="predicted"/>
<dbReference type="Proteomes" id="UP000734823">
    <property type="component" value="Unassembled WGS sequence"/>
</dbReference>
<accession>A0ABR7LC76</accession>
<evidence type="ECO:0000313" key="2">
    <source>
        <dbReference type="EMBL" id="MBC6450311.1"/>
    </source>
</evidence>
<sequence>MDESELRAWRDGRTLPESQADQAWEAYIRGLRAADIAFERVRMVHEPPTEYQRWIYTTTARNVRIGEDVRWLSESDCRRLEMPADDFYLIDDQRVAVLRFDRLGEMVAIDVADDSDTLALYRTYRDRAWAVATSHHLYDPAHGEC</sequence>
<reference evidence="2 3" key="1">
    <citation type="submission" date="2020-06" db="EMBL/GenBank/DDBJ databases">
        <title>Actinokineospora xiongansis sp. nov., isolated from soil of Baiyangdian.</title>
        <authorList>
            <person name="Zhang X."/>
        </authorList>
    </citation>
    <scope>NUCLEOTIDE SEQUENCE [LARGE SCALE GENOMIC DNA]</scope>
    <source>
        <strain evidence="2 3">HBU206404</strain>
    </source>
</reference>
<dbReference type="Pfam" id="PF21806">
    <property type="entry name" value="DUF6879"/>
    <property type="match status" value="1"/>
</dbReference>
<dbReference type="InterPro" id="IPR049244">
    <property type="entry name" value="DUF6879"/>
</dbReference>
<feature type="domain" description="DUF6879" evidence="1">
    <location>
        <begin position="2"/>
        <end position="138"/>
    </location>
</feature>
<name>A0ABR7LC76_9PSEU</name>
<protein>
    <recommendedName>
        <fullName evidence="1">DUF6879 domain-containing protein</fullName>
    </recommendedName>
</protein>
<dbReference type="EMBL" id="JABVED010000015">
    <property type="protein sequence ID" value="MBC6450311.1"/>
    <property type="molecule type" value="Genomic_DNA"/>
</dbReference>
<comment type="caution">
    <text evidence="2">The sequence shown here is derived from an EMBL/GenBank/DDBJ whole genome shotgun (WGS) entry which is preliminary data.</text>
</comment>
<organism evidence="2 3">
    <name type="scientific">Actinokineospora xionganensis</name>
    <dbReference type="NCBI Taxonomy" id="2684470"/>
    <lineage>
        <taxon>Bacteria</taxon>
        <taxon>Bacillati</taxon>
        <taxon>Actinomycetota</taxon>
        <taxon>Actinomycetes</taxon>
        <taxon>Pseudonocardiales</taxon>
        <taxon>Pseudonocardiaceae</taxon>
        <taxon>Actinokineospora</taxon>
    </lineage>
</organism>